<dbReference type="AlphaFoldDB" id="A0A7X1B739"/>
<protein>
    <submittedName>
        <fullName evidence="3">Dabb family protein</fullName>
    </submittedName>
</protein>
<proteinExistence type="predicted"/>
<dbReference type="Pfam" id="PF07876">
    <property type="entry name" value="Dabb"/>
    <property type="match status" value="1"/>
</dbReference>
<evidence type="ECO:0000259" key="2">
    <source>
        <dbReference type="PROSITE" id="PS51502"/>
    </source>
</evidence>
<evidence type="ECO:0000313" key="4">
    <source>
        <dbReference type="Proteomes" id="UP000526501"/>
    </source>
</evidence>
<reference evidence="3 4" key="1">
    <citation type="submission" date="2020-07" db="EMBL/GenBank/DDBJ databases">
        <authorList>
            <person name="Feng X."/>
        </authorList>
    </citation>
    <scope>NUCLEOTIDE SEQUENCE [LARGE SCALE GENOMIC DNA]</scope>
    <source>
        <strain evidence="3 4">JCM23202</strain>
    </source>
</reference>
<organism evidence="3 4">
    <name type="scientific">Pelagicoccus albus</name>
    <dbReference type="NCBI Taxonomy" id="415222"/>
    <lineage>
        <taxon>Bacteria</taxon>
        <taxon>Pseudomonadati</taxon>
        <taxon>Verrucomicrobiota</taxon>
        <taxon>Opitutia</taxon>
        <taxon>Puniceicoccales</taxon>
        <taxon>Pelagicoccaceae</taxon>
        <taxon>Pelagicoccus</taxon>
    </lineage>
</organism>
<dbReference type="SUPFAM" id="SSF54909">
    <property type="entry name" value="Dimeric alpha+beta barrel"/>
    <property type="match status" value="1"/>
</dbReference>
<comment type="caution">
    <text evidence="3">The sequence shown here is derived from an EMBL/GenBank/DDBJ whole genome shotgun (WGS) entry which is preliminary data.</text>
</comment>
<feature type="chain" id="PRO_5030584878" evidence="1">
    <location>
        <begin position="24"/>
        <end position="128"/>
    </location>
</feature>
<name>A0A7X1B739_9BACT</name>
<accession>A0A7X1B739</accession>
<dbReference type="InterPro" id="IPR013097">
    <property type="entry name" value="Dabb"/>
</dbReference>
<dbReference type="Proteomes" id="UP000526501">
    <property type="component" value="Unassembled WGS sequence"/>
</dbReference>
<feature type="domain" description="Stress-response A/B barrel" evidence="2">
    <location>
        <begin position="36"/>
        <end position="126"/>
    </location>
</feature>
<dbReference type="SMART" id="SM00886">
    <property type="entry name" value="Dabb"/>
    <property type="match status" value="1"/>
</dbReference>
<dbReference type="InterPro" id="IPR011008">
    <property type="entry name" value="Dimeric_a/b-barrel"/>
</dbReference>
<gene>
    <name evidence="3" type="ORF">H5P27_06005</name>
</gene>
<feature type="signal peptide" evidence="1">
    <location>
        <begin position="1"/>
        <end position="23"/>
    </location>
</feature>
<keyword evidence="1" id="KW-0732">Signal</keyword>
<dbReference type="Gene3D" id="3.30.70.100">
    <property type="match status" value="1"/>
</dbReference>
<sequence>MKKLVFALTSLAFLAFGTSVLKAAHHEEDAVTPTSVIHVVTVSWKEDATEDSIKAALESVVTLAHDYEGIERVWIKTIKAQGDRTHAFVMEFKSEQALKDYAGSDAQKKWYESYLPVRSHSTTFDITN</sequence>
<dbReference type="PROSITE" id="PS51502">
    <property type="entry name" value="S_R_A_B_BARREL"/>
    <property type="match status" value="1"/>
</dbReference>
<evidence type="ECO:0000313" key="3">
    <source>
        <dbReference type="EMBL" id="MBC2605593.1"/>
    </source>
</evidence>
<evidence type="ECO:0000256" key="1">
    <source>
        <dbReference type="SAM" id="SignalP"/>
    </source>
</evidence>
<dbReference type="RefSeq" id="WP_185659464.1">
    <property type="nucleotide sequence ID" value="NZ_CAWPOO010000006.1"/>
</dbReference>
<keyword evidence="4" id="KW-1185">Reference proteome</keyword>
<dbReference type="EMBL" id="JACHVC010000006">
    <property type="protein sequence ID" value="MBC2605593.1"/>
    <property type="molecule type" value="Genomic_DNA"/>
</dbReference>